<gene>
    <name evidence="2" type="ORF">GCM10022271_18640</name>
</gene>
<dbReference type="InterPro" id="IPR007372">
    <property type="entry name" value="Lipid/polyisoprenoid-bd_YceI"/>
</dbReference>
<dbReference type="SUPFAM" id="SSF101874">
    <property type="entry name" value="YceI-like"/>
    <property type="match status" value="1"/>
</dbReference>
<dbReference type="RefSeq" id="WP_344729783.1">
    <property type="nucleotide sequence ID" value="NZ_BAABBI010000002.1"/>
</dbReference>
<sequence>MKKLVLLACITAISIVTSCKNDKKETKEVEKQELPVTEKFVVKPEATSIGWTAYKTTDKVGVAGEFTTVDFDEKSGSTPQEALNNLTFSIPISSLFTNDPTNTRDTKITQTFFGSMIDPDFIKGTIKYTNNTCTALLTMNGVTNELPLEVSITDERRVKLSGTMNLKDWNALEALEALNKVCFDLHKGADGISKTWEDVSIEVSTFLRKN</sequence>
<dbReference type="Gene3D" id="2.40.128.110">
    <property type="entry name" value="Lipid/polyisoprenoid-binding, YceI-like"/>
    <property type="match status" value="1"/>
</dbReference>
<evidence type="ECO:0000313" key="2">
    <source>
        <dbReference type="EMBL" id="GAA3786321.1"/>
    </source>
</evidence>
<evidence type="ECO:0000259" key="1">
    <source>
        <dbReference type="Pfam" id="PF04264"/>
    </source>
</evidence>
<comment type="caution">
    <text evidence="2">The sequence shown here is derived from an EMBL/GenBank/DDBJ whole genome shotgun (WGS) entry which is preliminary data.</text>
</comment>
<name>A0ABP7H8H3_9FLAO</name>
<keyword evidence="3" id="KW-1185">Reference proteome</keyword>
<reference evidence="3" key="1">
    <citation type="journal article" date="2019" name="Int. J. Syst. Evol. Microbiol.">
        <title>The Global Catalogue of Microorganisms (GCM) 10K type strain sequencing project: providing services to taxonomists for standard genome sequencing and annotation.</title>
        <authorList>
            <consortium name="The Broad Institute Genomics Platform"/>
            <consortium name="The Broad Institute Genome Sequencing Center for Infectious Disease"/>
            <person name="Wu L."/>
            <person name="Ma J."/>
        </authorList>
    </citation>
    <scope>NUCLEOTIDE SEQUENCE [LARGE SCALE GENOMIC DNA]</scope>
    <source>
        <strain evidence="3">JCM 17525</strain>
    </source>
</reference>
<protein>
    <submittedName>
        <fullName evidence="2">YceI family protein</fullName>
    </submittedName>
</protein>
<dbReference type="PROSITE" id="PS51257">
    <property type="entry name" value="PROKAR_LIPOPROTEIN"/>
    <property type="match status" value="1"/>
</dbReference>
<dbReference type="Proteomes" id="UP001501456">
    <property type="component" value="Unassembled WGS sequence"/>
</dbReference>
<dbReference type="EMBL" id="BAABBI010000002">
    <property type="protein sequence ID" value="GAA3786321.1"/>
    <property type="molecule type" value="Genomic_DNA"/>
</dbReference>
<dbReference type="Pfam" id="PF04264">
    <property type="entry name" value="YceI"/>
    <property type="match status" value="1"/>
</dbReference>
<accession>A0ABP7H8H3</accession>
<organism evidence="2 3">
    <name type="scientific">Corallibacter vietnamensis</name>
    <dbReference type="NCBI Taxonomy" id="904130"/>
    <lineage>
        <taxon>Bacteria</taxon>
        <taxon>Pseudomonadati</taxon>
        <taxon>Bacteroidota</taxon>
        <taxon>Flavobacteriia</taxon>
        <taxon>Flavobacteriales</taxon>
        <taxon>Flavobacteriaceae</taxon>
        <taxon>Corallibacter</taxon>
    </lineage>
</organism>
<feature type="domain" description="Lipid/polyisoprenoid-binding YceI-like" evidence="1">
    <location>
        <begin position="41"/>
        <end position="202"/>
    </location>
</feature>
<proteinExistence type="predicted"/>
<evidence type="ECO:0000313" key="3">
    <source>
        <dbReference type="Proteomes" id="UP001501456"/>
    </source>
</evidence>
<dbReference type="InterPro" id="IPR036761">
    <property type="entry name" value="TTHA0802/YceI-like_sf"/>
</dbReference>